<dbReference type="AlphaFoldDB" id="C6A1K7"/>
<accession>C6A1K7</accession>
<organism evidence="3 4">
    <name type="scientific">Thermococcus sibiricus (strain DSM 12597 / MM 739)</name>
    <dbReference type="NCBI Taxonomy" id="604354"/>
    <lineage>
        <taxon>Archaea</taxon>
        <taxon>Methanobacteriati</taxon>
        <taxon>Methanobacteriota</taxon>
        <taxon>Thermococci</taxon>
        <taxon>Thermococcales</taxon>
        <taxon>Thermococcaceae</taxon>
        <taxon>Thermococcus</taxon>
    </lineage>
</organism>
<dbReference type="EMBL" id="CP001463">
    <property type="protein sequence ID" value="ACS89502.1"/>
    <property type="molecule type" value="Genomic_DNA"/>
</dbReference>
<reference evidence="3 4" key="1">
    <citation type="journal article" date="2009" name="Appl. Environ. Microbiol.">
        <title>Metabolic versatility and indigenous origin of the archaeon Thermococcus sibiricus, isolated from a siberian oil reservoir, as revealed by genome analysis.</title>
        <authorList>
            <person name="Mardanov A.V."/>
            <person name="Ravin N.V."/>
            <person name="Svetlitchnyi V.A."/>
            <person name="Beletsky A.V."/>
            <person name="Miroshnichenko M.L."/>
            <person name="Bonch-Osmolovskaya E.A."/>
            <person name="Skryabin K.G."/>
        </authorList>
    </citation>
    <scope>NUCLEOTIDE SEQUENCE [LARGE SCALE GENOMIC DNA]</scope>
    <source>
        <strain evidence="4">DSM 12597 / MM 739</strain>
    </source>
</reference>
<evidence type="ECO:0000256" key="1">
    <source>
        <dbReference type="SAM" id="MobiDB-lite"/>
    </source>
</evidence>
<protein>
    <recommendedName>
        <fullName evidence="5">DNA cytosine methyltransferase</fullName>
    </recommendedName>
</protein>
<proteinExistence type="predicted"/>
<dbReference type="STRING" id="604354.TSIB_0436"/>
<dbReference type="HOGENOM" id="CLU_399907_0_0_2"/>
<evidence type="ECO:0000256" key="2">
    <source>
        <dbReference type="SAM" id="Phobius"/>
    </source>
</evidence>
<keyword evidence="4" id="KW-1185">Reference proteome</keyword>
<name>C6A1K7_THESM</name>
<sequence>MNLGNKLVEEKKMKKLPLIMMGLLILSFMPYVESASVGKASIDQIMLGLGESVTFGDYKIQFADVDQAWSQALIKVYAKDGSVVASKVLPTGYSLPVPDNQNTLFSVRLSWILASNQKILISLGSDLELVEGDVQINKNNAYSLPYKFNDVVIPAIKVKVTNTYENKADVQITLPYETVTATIFEGDYYAVPYKLTTDFQYSPYLYLYLKNATTSYAVFDVYLPKYPTTVFQLSGGGTGGTTPTEPIVEPTKLVYNTLPELYKGEELLIHVNGTKYKLLLGKVEGKIISEDLVEYSAYFTLFRGDGSNEPLETFKVSAGGSYLVKGIPIRVKIPVGGINLDYNKTKLELYVPEDVEVEFPKREANLMINFRINSDKILINEDLVVMVDVENRGRGAAIAANVELKFPESGFKPYSGTWSVDVIDPFKKLPTIIYILRATEIGTYEIGPVNVSYYNPNDELTDSPSSMSSNQLKVTVYAIPKLSVMGEAFNGTWSTYVHTQEKTAKLKFTISAEGKDPKYEFIKNATLQLIIPDTLDGETKLYVGDIKAGETKTLESDESDYAILKASNSIISAKLVYQDPVGNWHEENFENLVVVNSLPPAVEIKEVKVYPEPEELPSYVNTTLANLDNESKVELAEALKNISVSYLPPETGVNWWPIIAILFILVSAVLGYNYVGLKAKYDKALKELGRKKRRPGGLPKKEEPQVLKVEETETTETKEEQQL</sequence>
<feature type="region of interest" description="Disordered" evidence="1">
    <location>
        <begin position="692"/>
        <end position="723"/>
    </location>
</feature>
<evidence type="ECO:0008006" key="5">
    <source>
        <dbReference type="Google" id="ProtNLM"/>
    </source>
</evidence>
<gene>
    <name evidence="3" type="ordered locus">TSIB_0436</name>
</gene>
<dbReference type="KEGG" id="tsi:TSIB_0436"/>
<feature type="transmembrane region" description="Helical" evidence="2">
    <location>
        <begin position="655"/>
        <end position="675"/>
    </location>
</feature>
<keyword evidence="2" id="KW-1133">Transmembrane helix</keyword>
<evidence type="ECO:0000313" key="4">
    <source>
        <dbReference type="Proteomes" id="UP000009079"/>
    </source>
</evidence>
<dbReference type="eggNOG" id="arCOG03270">
    <property type="taxonomic scope" value="Archaea"/>
</dbReference>
<dbReference type="Proteomes" id="UP000009079">
    <property type="component" value="Chromosome"/>
</dbReference>
<evidence type="ECO:0000313" key="3">
    <source>
        <dbReference type="EMBL" id="ACS89502.1"/>
    </source>
</evidence>
<keyword evidence="2" id="KW-0812">Transmembrane</keyword>
<keyword evidence="2" id="KW-0472">Membrane</keyword>
<feature type="compositionally biased region" description="Basic and acidic residues" evidence="1">
    <location>
        <begin position="699"/>
        <end position="723"/>
    </location>
</feature>